<keyword evidence="2" id="KW-1185">Reference proteome</keyword>
<dbReference type="EMBL" id="CAJVPW010005839">
    <property type="protein sequence ID" value="CAG8561152.1"/>
    <property type="molecule type" value="Genomic_DNA"/>
</dbReference>
<name>A0ACA9LZJ5_9GLOM</name>
<organism evidence="1 2">
    <name type="scientific">Cetraspora pellucida</name>
    <dbReference type="NCBI Taxonomy" id="1433469"/>
    <lineage>
        <taxon>Eukaryota</taxon>
        <taxon>Fungi</taxon>
        <taxon>Fungi incertae sedis</taxon>
        <taxon>Mucoromycota</taxon>
        <taxon>Glomeromycotina</taxon>
        <taxon>Glomeromycetes</taxon>
        <taxon>Diversisporales</taxon>
        <taxon>Gigasporaceae</taxon>
        <taxon>Cetraspora</taxon>
    </lineage>
</organism>
<gene>
    <name evidence="1" type="ORF">SPELUC_LOCUS5610</name>
</gene>
<sequence>MGSLDTKSSRRIQEQKKQLDYQWIIIIVCYGSYFLPPKRTTS</sequence>
<evidence type="ECO:0000313" key="1">
    <source>
        <dbReference type="EMBL" id="CAG8561152.1"/>
    </source>
</evidence>
<protein>
    <submittedName>
        <fullName evidence="1">1161_t:CDS:1</fullName>
    </submittedName>
</protein>
<evidence type="ECO:0000313" key="2">
    <source>
        <dbReference type="Proteomes" id="UP000789366"/>
    </source>
</evidence>
<accession>A0ACA9LZJ5</accession>
<proteinExistence type="predicted"/>
<dbReference type="Proteomes" id="UP000789366">
    <property type="component" value="Unassembled WGS sequence"/>
</dbReference>
<comment type="caution">
    <text evidence="1">The sequence shown here is derived from an EMBL/GenBank/DDBJ whole genome shotgun (WGS) entry which is preliminary data.</text>
</comment>
<reference evidence="1" key="1">
    <citation type="submission" date="2021-06" db="EMBL/GenBank/DDBJ databases">
        <authorList>
            <person name="Kallberg Y."/>
            <person name="Tangrot J."/>
            <person name="Rosling A."/>
        </authorList>
    </citation>
    <scope>NUCLEOTIDE SEQUENCE</scope>
    <source>
        <strain evidence="1">28 12/20/2015</strain>
    </source>
</reference>